<sequence>MGQSGKANLTSYMCIACFFIREFEVVGIFRYKNTWPLCIELIGTGKIDTKPLINHRPGFTHGEVERAFETSVRGGKAFKVMFNLLAGSRKPHERGKKPLLLTI</sequence>
<gene>
    <name evidence="1" type="ORF">MLD38_025651</name>
</gene>
<accession>A0ACB9NXL2</accession>
<evidence type="ECO:0000313" key="1">
    <source>
        <dbReference type="EMBL" id="KAI4340851.1"/>
    </source>
</evidence>
<protein>
    <submittedName>
        <fullName evidence="1">Uncharacterized protein</fullName>
    </submittedName>
</protein>
<comment type="caution">
    <text evidence="1">The sequence shown here is derived from an EMBL/GenBank/DDBJ whole genome shotgun (WGS) entry which is preliminary data.</text>
</comment>
<dbReference type="Proteomes" id="UP001057402">
    <property type="component" value="Chromosome 7"/>
</dbReference>
<dbReference type="EMBL" id="CM042886">
    <property type="protein sequence ID" value="KAI4340851.1"/>
    <property type="molecule type" value="Genomic_DNA"/>
</dbReference>
<reference evidence="2" key="1">
    <citation type="journal article" date="2023" name="Front. Plant Sci.">
        <title>Chromosomal-level genome assembly of Melastoma candidum provides insights into trichome evolution.</title>
        <authorList>
            <person name="Zhong Y."/>
            <person name="Wu W."/>
            <person name="Sun C."/>
            <person name="Zou P."/>
            <person name="Liu Y."/>
            <person name="Dai S."/>
            <person name="Zhou R."/>
        </authorList>
    </citation>
    <scope>NUCLEOTIDE SEQUENCE [LARGE SCALE GENOMIC DNA]</scope>
</reference>
<proteinExistence type="predicted"/>
<keyword evidence="2" id="KW-1185">Reference proteome</keyword>
<evidence type="ECO:0000313" key="2">
    <source>
        <dbReference type="Proteomes" id="UP001057402"/>
    </source>
</evidence>
<name>A0ACB9NXL2_9MYRT</name>
<organism evidence="1 2">
    <name type="scientific">Melastoma candidum</name>
    <dbReference type="NCBI Taxonomy" id="119954"/>
    <lineage>
        <taxon>Eukaryota</taxon>
        <taxon>Viridiplantae</taxon>
        <taxon>Streptophyta</taxon>
        <taxon>Embryophyta</taxon>
        <taxon>Tracheophyta</taxon>
        <taxon>Spermatophyta</taxon>
        <taxon>Magnoliopsida</taxon>
        <taxon>eudicotyledons</taxon>
        <taxon>Gunneridae</taxon>
        <taxon>Pentapetalae</taxon>
        <taxon>rosids</taxon>
        <taxon>malvids</taxon>
        <taxon>Myrtales</taxon>
        <taxon>Melastomataceae</taxon>
        <taxon>Melastomatoideae</taxon>
        <taxon>Melastomateae</taxon>
        <taxon>Melastoma</taxon>
    </lineage>
</organism>